<dbReference type="InterPro" id="IPR023365">
    <property type="entry name" value="Sortase_dom-sf"/>
</dbReference>
<name>A0A7K0BVD6_9ACTN</name>
<evidence type="ECO:0000256" key="2">
    <source>
        <dbReference type="SAM" id="SignalP"/>
    </source>
</evidence>
<sequence length="197" mass="20707">MTHHPQKAVLAVCALVLSACTSQAGPAVTPSNWKAAPGQVAVPSSARAAARLDEPVRLSIPSLDVQTELERLATGADGVLGTPRDPAKAGWYAAGVRPGDQGPAVIAGHVDSRTGPAVFARLRELRRGAEVLVADARGRTARFTVDEVRVHAKAAFPTAEVYGPTPDAQLRLITCGGAFDRARGHYRDNVIVYATRT</sequence>
<reference evidence="3 4" key="1">
    <citation type="submission" date="2019-10" db="EMBL/GenBank/DDBJ databases">
        <title>Actinomadura rubteroloni sp. nov. and Actinomadura macrotermitis sp. nov., isolated from the gut of fungus growing-termite Macrotermes natalensis.</title>
        <authorList>
            <person name="Benndorf R."/>
            <person name="Martin K."/>
            <person name="Kuefner M."/>
            <person name="De Beer W."/>
            <person name="Kaster A.-K."/>
            <person name="Vollmers J."/>
            <person name="Poulsen M."/>
            <person name="Beemelmanns C."/>
        </authorList>
    </citation>
    <scope>NUCLEOTIDE SEQUENCE [LARGE SCALE GENOMIC DNA]</scope>
    <source>
        <strain evidence="3 4">RB68</strain>
    </source>
</reference>
<evidence type="ECO:0000256" key="1">
    <source>
        <dbReference type="ARBA" id="ARBA00022801"/>
    </source>
</evidence>
<evidence type="ECO:0000313" key="4">
    <source>
        <dbReference type="Proteomes" id="UP000487268"/>
    </source>
</evidence>
<keyword evidence="2" id="KW-0732">Signal</keyword>
<dbReference type="InterPro" id="IPR005754">
    <property type="entry name" value="Sortase"/>
</dbReference>
<dbReference type="GO" id="GO:0016787">
    <property type="term" value="F:hydrolase activity"/>
    <property type="evidence" value="ECO:0007669"/>
    <property type="project" value="UniProtKB-KW"/>
</dbReference>
<dbReference type="Gene3D" id="2.40.260.10">
    <property type="entry name" value="Sortase"/>
    <property type="match status" value="1"/>
</dbReference>
<feature type="chain" id="PRO_5029636170" description="Class F sortase" evidence="2">
    <location>
        <begin position="25"/>
        <end position="197"/>
    </location>
</feature>
<keyword evidence="4" id="KW-1185">Reference proteome</keyword>
<dbReference type="CDD" id="cd05829">
    <property type="entry name" value="Sortase_F"/>
    <property type="match status" value="1"/>
</dbReference>
<protein>
    <recommendedName>
        <fullName evidence="5">Class F sortase</fullName>
    </recommendedName>
</protein>
<comment type="caution">
    <text evidence="3">The sequence shown here is derived from an EMBL/GenBank/DDBJ whole genome shotgun (WGS) entry which is preliminary data.</text>
</comment>
<accession>A0A7K0BVD6</accession>
<dbReference type="SUPFAM" id="SSF63817">
    <property type="entry name" value="Sortase"/>
    <property type="match status" value="1"/>
</dbReference>
<dbReference type="Proteomes" id="UP000487268">
    <property type="component" value="Unassembled WGS sequence"/>
</dbReference>
<keyword evidence="1" id="KW-0378">Hydrolase</keyword>
<feature type="signal peptide" evidence="2">
    <location>
        <begin position="1"/>
        <end position="24"/>
    </location>
</feature>
<dbReference type="AlphaFoldDB" id="A0A7K0BVD6"/>
<proteinExistence type="predicted"/>
<dbReference type="InterPro" id="IPR042001">
    <property type="entry name" value="Sortase_F"/>
</dbReference>
<dbReference type="Pfam" id="PF04203">
    <property type="entry name" value="Sortase"/>
    <property type="match status" value="1"/>
</dbReference>
<dbReference type="EMBL" id="WEGH01000002">
    <property type="protein sequence ID" value="MQY05127.1"/>
    <property type="molecule type" value="Genomic_DNA"/>
</dbReference>
<organism evidence="3 4">
    <name type="scientific">Actinomadura macrotermitis</name>
    <dbReference type="NCBI Taxonomy" id="2585200"/>
    <lineage>
        <taxon>Bacteria</taxon>
        <taxon>Bacillati</taxon>
        <taxon>Actinomycetota</taxon>
        <taxon>Actinomycetes</taxon>
        <taxon>Streptosporangiales</taxon>
        <taxon>Thermomonosporaceae</taxon>
        <taxon>Actinomadura</taxon>
    </lineage>
</organism>
<evidence type="ECO:0000313" key="3">
    <source>
        <dbReference type="EMBL" id="MQY05127.1"/>
    </source>
</evidence>
<dbReference type="PROSITE" id="PS51257">
    <property type="entry name" value="PROKAR_LIPOPROTEIN"/>
    <property type="match status" value="1"/>
</dbReference>
<evidence type="ECO:0008006" key="5">
    <source>
        <dbReference type="Google" id="ProtNLM"/>
    </source>
</evidence>
<dbReference type="NCBIfam" id="NF033748">
    <property type="entry name" value="class_F_sortase"/>
    <property type="match status" value="1"/>
</dbReference>
<gene>
    <name evidence="3" type="ORF">ACRB68_31940</name>
</gene>